<dbReference type="InterPro" id="IPR029062">
    <property type="entry name" value="Class_I_gatase-like"/>
</dbReference>
<dbReference type="PANTHER" id="PTHR43130">
    <property type="entry name" value="ARAC-FAMILY TRANSCRIPTIONAL REGULATOR"/>
    <property type="match status" value="1"/>
</dbReference>
<dbReference type="InterPro" id="IPR052158">
    <property type="entry name" value="INH-QAR"/>
</dbReference>
<dbReference type="AlphaFoldDB" id="A0A0K8QKS8"/>
<keyword evidence="1" id="KW-0805">Transcription regulation</keyword>
<name>A0A0K8QKS8_9GAMM</name>
<dbReference type="PANTHER" id="PTHR43130:SF3">
    <property type="entry name" value="HTH-TYPE TRANSCRIPTIONAL REGULATOR RV1931C"/>
    <property type="match status" value="1"/>
</dbReference>
<reference evidence="4" key="1">
    <citation type="submission" date="2015-03" db="EMBL/GenBank/DDBJ databases">
        <title>Draft genome sequence of Mizugakiibacter sediminis skMP5.</title>
        <authorList>
            <person name="Watanabe T."/>
            <person name="Kojima H."/>
            <person name="Fukui M."/>
        </authorList>
    </citation>
    <scope>NUCLEOTIDE SEQUENCE</scope>
    <source>
        <strain evidence="4">SkMP5</strain>
    </source>
</reference>
<dbReference type="EMBL" id="DF970156">
    <property type="protein sequence ID" value="GAP65271.1"/>
    <property type="molecule type" value="Genomic_DNA"/>
</dbReference>
<evidence type="ECO:0000313" key="4">
    <source>
        <dbReference type="EMBL" id="GAN45459.1"/>
    </source>
</evidence>
<keyword evidence="2" id="KW-0804">Transcription</keyword>
<keyword evidence="6" id="KW-1185">Reference proteome</keyword>
<dbReference type="Gene3D" id="3.40.50.880">
    <property type="match status" value="1"/>
</dbReference>
<dbReference type="Pfam" id="PF01965">
    <property type="entry name" value="DJ-1_PfpI"/>
    <property type="match status" value="1"/>
</dbReference>
<dbReference type="PROSITE" id="PS01124">
    <property type="entry name" value="HTH_ARAC_FAMILY_2"/>
    <property type="match status" value="1"/>
</dbReference>
<dbReference type="SUPFAM" id="SSF46689">
    <property type="entry name" value="Homeodomain-like"/>
    <property type="match status" value="2"/>
</dbReference>
<dbReference type="CDD" id="cd03137">
    <property type="entry name" value="GATase1_AraC_1"/>
    <property type="match status" value="1"/>
</dbReference>
<protein>
    <submittedName>
        <fullName evidence="4 5">Transcriptional regulator</fullName>
    </submittedName>
</protein>
<proteinExistence type="predicted"/>
<accession>A0A0K8QKS8</accession>
<reference evidence="5" key="2">
    <citation type="submission" date="2015-08" db="EMBL/GenBank/DDBJ databases">
        <title>Complete DNA Sequence of Pseudomonas syringae pv. actinidiae, the Causal Agent of Kiwifruit Canker Disease.</title>
        <authorList>
            <person name="Rikkerink E.H.A."/>
            <person name="Fineran P.C."/>
        </authorList>
    </citation>
    <scope>NUCLEOTIDE SEQUENCE</scope>
    <source>
        <strain evidence="5">SkMP5</strain>
    </source>
</reference>
<evidence type="ECO:0000313" key="6">
    <source>
        <dbReference type="Proteomes" id="UP000253740"/>
    </source>
</evidence>
<dbReference type="SMART" id="SM00342">
    <property type="entry name" value="HTH_ARAC"/>
    <property type="match status" value="1"/>
</dbReference>
<dbReference type="SUPFAM" id="SSF52317">
    <property type="entry name" value="Class I glutamine amidotransferase-like"/>
    <property type="match status" value="1"/>
</dbReference>
<dbReference type="Proteomes" id="UP000253740">
    <property type="component" value="Unassembled WGS sequence"/>
</dbReference>
<dbReference type="Pfam" id="PF12833">
    <property type="entry name" value="HTH_18"/>
    <property type="match status" value="1"/>
</dbReference>
<gene>
    <name evidence="4" type="ORF">MBSD_2008</name>
    <name evidence="5" type="ORF">MBSD_n0560</name>
</gene>
<feature type="domain" description="HTH araC/xylS-type" evidence="3">
    <location>
        <begin position="216"/>
        <end position="314"/>
    </location>
</feature>
<dbReference type="InterPro" id="IPR018060">
    <property type="entry name" value="HTH_AraC"/>
</dbReference>
<dbReference type="EMBL" id="DF952381">
    <property type="protein sequence ID" value="GAN45459.1"/>
    <property type="molecule type" value="Genomic_DNA"/>
</dbReference>
<dbReference type="GO" id="GO:0003700">
    <property type="term" value="F:DNA-binding transcription factor activity"/>
    <property type="evidence" value="ECO:0007669"/>
    <property type="project" value="InterPro"/>
</dbReference>
<dbReference type="HOGENOM" id="CLU_000445_59_0_6"/>
<dbReference type="RefSeq" id="WP_062534901.1">
    <property type="nucleotide sequence ID" value="NZ_DF970156.1"/>
</dbReference>
<dbReference type="InterPro" id="IPR002818">
    <property type="entry name" value="DJ-1/PfpI"/>
</dbReference>
<evidence type="ECO:0000256" key="2">
    <source>
        <dbReference type="ARBA" id="ARBA00023163"/>
    </source>
</evidence>
<dbReference type="OrthoDB" id="9803764at2"/>
<evidence type="ECO:0000313" key="5">
    <source>
        <dbReference type="EMBL" id="GAP65271.1"/>
    </source>
</evidence>
<sequence length="336" mass="37044">MPAHAVAVIAFDRISPFHLSVPCLVFGEDRRDAGVPRYQLRVCAVEPGPLRARAGFRIATDHDLRGLAGADTVIVPSWRDVEEAPPPALLEALRRAHRRGARIVGLCLGTFVVAAAGLLDGRRATTHWQWSAAFAAKFPQVKLDANVLYVDEGDVLTSAGTAAGIDCCLHLLRRDHGAEIANIVARRIVVQPHRAGGQAQFIERPLPASAREDPLQATMAWAQRRLERPLDLDTLAAHAHMSRRTFTRRFRAATGTTPLRWLLERRLALAQRLLETTVHPVERIAEEAGFGSAVSMRQHFDAALGMTPSDYRRAFRGAARTAGKKNGAREPRRSQW</sequence>
<evidence type="ECO:0000256" key="1">
    <source>
        <dbReference type="ARBA" id="ARBA00023015"/>
    </source>
</evidence>
<dbReference type="InterPro" id="IPR009057">
    <property type="entry name" value="Homeodomain-like_sf"/>
</dbReference>
<dbReference type="GO" id="GO:0043565">
    <property type="term" value="F:sequence-specific DNA binding"/>
    <property type="evidence" value="ECO:0007669"/>
    <property type="project" value="InterPro"/>
</dbReference>
<dbReference type="STRING" id="1475481.GCA_000953855_00569"/>
<evidence type="ECO:0000259" key="3">
    <source>
        <dbReference type="PROSITE" id="PS01124"/>
    </source>
</evidence>
<organism evidence="5">
    <name type="scientific">Mizugakiibacter sediminis</name>
    <dbReference type="NCBI Taxonomy" id="1475481"/>
    <lineage>
        <taxon>Bacteria</taxon>
        <taxon>Pseudomonadati</taxon>
        <taxon>Pseudomonadota</taxon>
        <taxon>Gammaproteobacteria</taxon>
        <taxon>Lysobacterales</taxon>
        <taxon>Rhodanobacteraceae</taxon>
        <taxon>Mizugakiibacter</taxon>
    </lineage>
</organism>
<dbReference type="Gene3D" id="1.10.10.60">
    <property type="entry name" value="Homeodomain-like"/>
    <property type="match status" value="1"/>
</dbReference>